<dbReference type="GO" id="GO:0030612">
    <property type="term" value="F:arsenate reductase (thioredoxin) activity"/>
    <property type="evidence" value="ECO:0007669"/>
    <property type="project" value="UniProtKB-EC"/>
</dbReference>
<keyword evidence="3" id="KW-0560">Oxidoreductase</keyword>
<dbReference type="SMART" id="SM00226">
    <property type="entry name" value="LMWPc"/>
    <property type="match status" value="1"/>
</dbReference>
<dbReference type="CDD" id="cd16345">
    <property type="entry name" value="LMWP_ArsC"/>
    <property type="match status" value="1"/>
</dbReference>
<dbReference type="Gene3D" id="3.40.50.2300">
    <property type="match status" value="1"/>
</dbReference>
<comment type="caution">
    <text evidence="3">The sequence shown here is derived from an EMBL/GenBank/DDBJ whole genome shotgun (WGS) entry which is preliminary data.</text>
</comment>
<accession>A0ABW8MGU5</accession>
<dbReference type="RefSeq" id="WP_404607368.1">
    <property type="nucleotide sequence ID" value="NZ_JBIYDN010000008.1"/>
</dbReference>
<dbReference type="InterPro" id="IPR023485">
    <property type="entry name" value="Ptyr_pPase"/>
</dbReference>
<sequence>MNAKCKVLFLCRANSARSIMAESLLRQLAPDRFEAFSAGVEPAARLHPLTIAQLSSTIADIHILQPKSWQGFVDTDAPRMDVVVAMCDEADEAHAPNFPGSPVFCRWTFDDPLAEFANEDLQKQAFERVFRQILRRISVFIALPLQSMNADEQVLAVNAHPEAGRSGAGSAL</sequence>
<dbReference type="Proteomes" id="UP001620514">
    <property type="component" value="Unassembled WGS sequence"/>
</dbReference>
<evidence type="ECO:0000313" key="4">
    <source>
        <dbReference type="Proteomes" id="UP001620514"/>
    </source>
</evidence>
<gene>
    <name evidence="3" type="ORF">ABH943_002945</name>
</gene>
<evidence type="ECO:0000313" key="3">
    <source>
        <dbReference type="EMBL" id="MFK4442923.1"/>
    </source>
</evidence>
<reference evidence="3 4" key="1">
    <citation type="submission" date="2024-10" db="EMBL/GenBank/DDBJ databases">
        <authorList>
            <person name="Deangelis K."/>
            <person name="Huntemann M."/>
            <person name="Clum A."/>
            <person name="Wang J."/>
            <person name="Palaniappan K."/>
            <person name="Ritter S."/>
            <person name="Chen I.-M."/>
            <person name="Stamatis D."/>
            <person name="Reddy T."/>
            <person name="O'Malley R."/>
            <person name="Daum C."/>
            <person name="Ng V."/>
            <person name="Ivanova N."/>
            <person name="Kyrpides N."/>
            <person name="Woyke T."/>
        </authorList>
    </citation>
    <scope>NUCLEOTIDE SEQUENCE [LARGE SCALE GENOMIC DNA]</scope>
    <source>
        <strain evidence="3 4">GAS97</strain>
    </source>
</reference>
<feature type="domain" description="Phosphotyrosine protein phosphatase I" evidence="2">
    <location>
        <begin position="5"/>
        <end position="143"/>
    </location>
</feature>
<protein>
    <submittedName>
        <fullName evidence="3">Arsenate reductase</fullName>
        <ecNumber evidence="3">1.20.4.4</ecNumber>
    </submittedName>
</protein>
<evidence type="ECO:0000256" key="1">
    <source>
        <dbReference type="ARBA" id="ARBA00022849"/>
    </source>
</evidence>
<dbReference type="InterPro" id="IPR036196">
    <property type="entry name" value="Ptyr_pPase_sf"/>
</dbReference>
<organism evidence="3 4">
    <name type="scientific">Caballeronia udeis</name>
    <dbReference type="NCBI Taxonomy" id="1232866"/>
    <lineage>
        <taxon>Bacteria</taxon>
        <taxon>Pseudomonadati</taxon>
        <taxon>Pseudomonadota</taxon>
        <taxon>Betaproteobacteria</taxon>
        <taxon>Burkholderiales</taxon>
        <taxon>Burkholderiaceae</taxon>
        <taxon>Caballeronia</taxon>
    </lineage>
</organism>
<dbReference type="PANTHER" id="PTHR43428:SF1">
    <property type="entry name" value="ARSENATE REDUCTASE"/>
    <property type="match status" value="1"/>
</dbReference>
<keyword evidence="1" id="KW-0059">Arsenical resistance</keyword>
<dbReference type="PANTHER" id="PTHR43428">
    <property type="entry name" value="ARSENATE REDUCTASE"/>
    <property type="match status" value="1"/>
</dbReference>
<dbReference type="EC" id="1.20.4.4" evidence="3"/>
<evidence type="ECO:0000259" key="2">
    <source>
        <dbReference type="SMART" id="SM00226"/>
    </source>
</evidence>
<reference evidence="3 4" key="2">
    <citation type="submission" date="2024-11" db="EMBL/GenBank/DDBJ databases">
        <title>Using genomics to understand microbial adaptation to soil warming.</title>
        <authorList>
            <person name="Deangelis K.M. PhD."/>
        </authorList>
    </citation>
    <scope>NUCLEOTIDE SEQUENCE [LARGE SCALE GENOMIC DNA]</scope>
    <source>
        <strain evidence="3 4">GAS97</strain>
    </source>
</reference>
<dbReference type="Pfam" id="PF01451">
    <property type="entry name" value="LMWPc"/>
    <property type="match status" value="1"/>
</dbReference>
<keyword evidence="4" id="KW-1185">Reference proteome</keyword>
<name>A0ABW8MGU5_9BURK</name>
<dbReference type="EMBL" id="JBIYDN010000008">
    <property type="protein sequence ID" value="MFK4442923.1"/>
    <property type="molecule type" value="Genomic_DNA"/>
</dbReference>
<dbReference type="SUPFAM" id="SSF52788">
    <property type="entry name" value="Phosphotyrosine protein phosphatases I"/>
    <property type="match status" value="1"/>
</dbReference>
<proteinExistence type="predicted"/>